<accession>A0A0U1M7T2</accession>
<proteinExistence type="predicted"/>
<dbReference type="Proteomes" id="UP000054383">
    <property type="component" value="Unassembled WGS sequence"/>
</dbReference>
<dbReference type="OrthoDB" id="5412634at2759"/>
<protein>
    <submittedName>
        <fullName evidence="1">Uncharacterized protein</fullName>
    </submittedName>
</protein>
<sequence length="439" mass="49241">MSQNEITNNGWDLIAAASQKALNEQLAKIHPVTLKKEIEMELLGSKEKVNVNLVFNGPELRVRDGSGRQVDVLLPVQGTVKVDGGMKANIVIPKDEKVTVTTELMQIENKLVPHPDEKQTNYDLMIDFKSEAAIVDMRLNISAPDLAFLIETMKILIQRELHGGKEYKVASFALSNEVAKEYNSLIPHTADFSFVQDVKDPDRSNLLVLMQSVSEGKPDGGILFKKPLLASNQDFLVLASNKLFLEHFVAPPLIENLKKKAKDSNSVPKTMSIQQVGGPGSELYQLYNKSHINLNVDHEPWIETVTAEIDTTMKALYFNLLVKVNATFLNIHGSAWDKSWQQFQVNQAQQQITLTQIKEEKGKETTMEWWKWLLACLDWIVLLVAGIIYAVVENKITDLGGTFVQTAPLVVQWPNQKYVSLKGMSTPSHVVLDLDVHFS</sequence>
<reference evidence="1 2" key="1">
    <citation type="submission" date="2015-04" db="EMBL/GenBank/DDBJ databases">
        <authorList>
            <person name="Syromyatnikov M.Y."/>
            <person name="Popov V.N."/>
        </authorList>
    </citation>
    <scope>NUCLEOTIDE SEQUENCE [LARGE SCALE GENOMIC DNA]</scope>
    <source>
        <strain evidence="1">WF-38-12</strain>
    </source>
</reference>
<evidence type="ECO:0000313" key="2">
    <source>
        <dbReference type="Proteomes" id="UP000054383"/>
    </source>
</evidence>
<dbReference type="EMBL" id="CVMT01000010">
    <property type="protein sequence ID" value="CRG91637.1"/>
    <property type="molecule type" value="Genomic_DNA"/>
</dbReference>
<keyword evidence="2" id="KW-1185">Reference proteome</keyword>
<evidence type="ECO:0000313" key="1">
    <source>
        <dbReference type="EMBL" id="CRG91637.1"/>
    </source>
</evidence>
<organism evidence="1 2">
    <name type="scientific">Talaromyces islandicus</name>
    <name type="common">Penicillium islandicum</name>
    <dbReference type="NCBI Taxonomy" id="28573"/>
    <lineage>
        <taxon>Eukaryota</taxon>
        <taxon>Fungi</taxon>
        <taxon>Dikarya</taxon>
        <taxon>Ascomycota</taxon>
        <taxon>Pezizomycotina</taxon>
        <taxon>Eurotiomycetes</taxon>
        <taxon>Eurotiomycetidae</taxon>
        <taxon>Eurotiales</taxon>
        <taxon>Trichocomaceae</taxon>
        <taxon>Talaromyces</taxon>
        <taxon>Talaromyces sect. Islandici</taxon>
    </lineage>
</organism>
<gene>
    <name evidence="1" type="ORF">PISL3812_08687</name>
</gene>
<dbReference type="OMA" id="VQWPNQK"/>
<name>A0A0U1M7T2_TALIS</name>
<dbReference type="AlphaFoldDB" id="A0A0U1M7T2"/>